<organism evidence="1 2">
    <name type="scientific">Neisseria sicca VK64</name>
    <dbReference type="NCBI Taxonomy" id="1095748"/>
    <lineage>
        <taxon>Bacteria</taxon>
        <taxon>Pseudomonadati</taxon>
        <taxon>Pseudomonadota</taxon>
        <taxon>Betaproteobacteria</taxon>
        <taxon>Neisseriales</taxon>
        <taxon>Neisseriaceae</taxon>
        <taxon>Neisseria</taxon>
    </lineage>
</organism>
<accession>I2NSD6</accession>
<reference evidence="1 2" key="1">
    <citation type="submission" date="2012-04" db="EMBL/GenBank/DDBJ databases">
        <authorList>
            <person name="Harkins D.M."/>
            <person name="Madupu R."/>
            <person name="Durkin A.S."/>
            <person name="Torralba M."/>
            <person name="Methe B."/>
            <person name="Sutton G.G."/>
            <person name="Nelson K.E."/>
        </authorList>
    </citation>
    <scope>NUCLEOTIDE SEQUENCE [LARGE SCALE GENOMIC DNA]</scope>
    <source>
        <strain evidence="1 2">VK64</strain>
    </source>
</reference>
<evidence type="ECO:0000313" key="1">
    <source>
        <dbReference type="EMBL" id="EIG28747.1"/>
    </source>
</evidence>
<dbReference type="Proteomes" id="UP000004473">
    <property type="component" value="Unassembled WGS sequence"/>
</dbReference>
<evidence type="ECO:0000313" key="2">
    <source>
        <dbReference type="Proteomes" id="UP000004473"/>
    </source>
</evidence>
<proteinExistence type="predicted"/>
<dbReference type="PATRIC" id="fig|1095748.3.peg.1338"/>
<protein>
    <submittedName>
        <fullName evidence="1">Uncharacterized protein</fullName>
    </submittedName>
</protein>
<gene>
    <name evidence="1" type="ORF">HMPREF1051_3089</name>
</gene>
<dbReference type="AlphaFoldDB" id="I2NSD6"/>
<comment type="caution">
    <text evidence="1">The sequence shown here is derived from an EMBL/GenBank/DDBJ whole genome shotgun (WGS) entry which is preliminary data.</text>
</comment>
<name>I2NSD6_NEISI</name>
<dbReference type="EMBL" id="AJMT01000098">
    <property type="protein sequence ID" value="EIG28747.1"/>
    <property type="molecule type" value="Genomic_DNA"/>
</dbReference>
<sequence>MSFENGFKLRLKSVAVFSDDLGLGGSGLKVAPKKKGRLKTGFPSFRRPSVQTMLTRRLYNL</sequence>